<dbReference type="PROSITE" id="PS50110">
    <property type="entry name" value="RESPONSE_REGULATORY"/>
    <property type="match status" value="1"/>
</dbReference>
<sequence length="290" mass="31953">MQQITAQKPAASREFTVGIIGANPNALAAFKRIFSVTGYRIRAYRAVAIASNATSVAGDVDILVLCANNPNVMAHWFSRRESGDIQKPIIRLAKTGSALIGDELIVPVPLNPSKFLKTLDDYTIKELKFFPEFEIGRDDGRVSGETLAGIRLLKGGVGDNVLPGLKRALVVDDSLPVRKQIEIQFSLLGVQAHLVESAELALEQMQRIQYDVIFLDVVMPGMDGYAACKRIRKLKQYKSTPIVLLTSRSSSFDKLKGALAGCDTYLVKPINHNDFENVLKKHFKPQGDKQ</sequence>
<keyword evidence="2" id="KW-0902">Two-component regulatory system</keyword>
<keyword evidence="1 3" id="KW-0597">Phosphoprotein</keyword>
<keyword evidence="6" id="KW-1185">Reference proteome</keyword>
<proteinExistence type="predicted"/>
<dbReference type="KEGG" id="marq:MARGE09_P2588"/>
<evidence type="ECO:0000259" key="4">
    <source>
        <dbReference type="PROSITE" id="PS50110"/>
    </source>
</evidence>
<dbReference type="GO" id="GO:0000160">
    <property type="term" value="P:phosphorelay signal transduction system"/>
    <property type="evidence" value="ECO:0007669"/>
    <property type="project" value="UniProtKB-KW"/>
</dbReference>
<evidence type="ECO:0000256" key="2">
    <source>
        <dbReference type="ARBA" id="ARBA00023012"/>
    </source>
</evidence>
<dbReference type="Pfam" id="PF00072">
    <property type="entry name" value="Response_reg"/>
    <property type="match status" value="1"/>
</dbReference>
<dbReference type="SMART" id="SM00448">
    <property type="entry name" value="REC"/>
    <property type="match status" value="1"/>
</dbReference>
<dbReference type="RefSeq" id="WP_236982681.1">
    <property type="nucleotide sequence ID" value="NZ_AP023086.1"/>
</dbReference>
<gene>
    <name evidence="5" type="ORF">MARGE09_P2588</name>
</gene>
<dbReference type="InterPro" id="IPR001789">
    <property type="entry name" value="Sig_transdc_resp-reg_receiver"/>
</dbReference>
<dbReference type="InterPro" id="IPR050595">
    <property type="entry name" value="Bact_response_regulator"/>
</dbReference>
<dbReference type="InterPro" id="IPR011006">
    <property type="entry name" value="CheY-like_superfamily"/>
</dbReference>
<dbReference type="EMBL" id="AP023086">
    <property type="protein sequence ID" value="BCD98387.1"/>
    <property type="molecule type" value="Genomic_DNA"/>
</dbReference>
<dbReference type="AlphaFoldDB" id="A0AAN2BKW2"/>
<name>A0AAN2BKW2_9GAMM</name>
<feature type="modified residue" description="4-aspartylphosphate" evidence="3">
    <location>
        <position position="216"/>
    </location>
</feature>
<evidence type="ECO:0000256" key="1">
    <source>
        <dbReference type="ARBA" id="ARBA00022553"/>
    </source>
</evidence>
<organism evidence="5 6">
    <name type="scientific">Marinagarivorans cellulosilyticus</name>
    <dbReference type="NCBI Taxonomy" id="2721545"/>
    <lineage>
        <taxon>Bacteria</taxon>
        <taxon>Pseudomonadati</taxon>
        <taxon>Pseudomonadota</taxon>
        <taxon>Gammaproteobacteria</taxon>
        <taxon>Cellvibrionales</taxon>
        <taxon>Cellvibrionaceae</taxon>
        <taxon>Marinagarivorans</taxon>
    </lineage>
</organism>
<dbReference type="CDD" id="cd17546">
    <property type="entry name" value="REC_hyHK_CKI1_RcsC-like"/>
    <property type="match status" value="1"/>
</dbReference>
<reference evidence="5 6" key="1">
    <citation type="journal article" date="2022" name="IScience">
        <title>An ultrasensitive nanofiber-based assay for enzymatic hydrolysis and deep-sea microbial degradation of cellulose.</title>
        <authorList>
            <person name="Tsudome M."/>
            <person name="Tachioka M."/>
            <person name="Miyazaki M."/>
            <person name="Uchimura K."/>
            <person name="Tsuda M."/>
            <person name="Takaki Y."/>
            <person name="Deguchi S."/>
        </authorList>
    </citation>
    <scope>NUCLEOTIDE SEQUENCE [LARGE SCALE GENOMIC DNA]</scope>
    <source>
        <strain evidence="5 6">GE09</strain>
    </source>
</reference>
<evidence type="ECO:0000313" key="6">
    <source>
        <dbReference type="Proteomes" id="UP001320119"/>
    </source>
</evidence>
<feature type="domain" description="Response regulatory" evidence="4">
    <location>
        <begin position="167"/>
        <end position="283"/>
    </location>
</feature>
<evidence type="ECO:0000313" key="5">
    <source>
        <dbReference type="EMBL" id="BCD98387.1"/>
    </source>
</evidence>
<dbReference type="Gene3D" id="3.40.50.2300">
    <property type="match status" value="1"/>
</dbReference>
<dbReference type="PANTHER" id="PTHR44591:SF14">
    <property type="entry name" value="PROTEIN PILG"/>
    <property type="match status" value="1"/>
</dbReference>
<dbReference type="PANTHER" id="PTHR44591">
    <property type="entry name" value="STRESS RESPONSE REGULATOR PROTEIN 1"/>
    <property type="match status" value="1"/>
</dbReference>
<dbReference type="SUPFAM" id="SSF52172">
    <property type="entry name" value="CheY-like"/>
    <property type="match status" value="1"/>
</dbReference>
<protein>
    <submittedName>
        <fullName evidence="5">Twitching motility two-component system response regulator PilG</fullName>
    </submittedName>
</protein>
<dbReference type="Proteomes" id="UP001320119">
    <property type="component" value="Chromosome"/>
</dbReference>
<evidence type="ECO:0000256" key="3">
    <source>
        <dbReference type="PROSITE-ProRule" id="PRU00169"/>
    </source>
</evidence>
<accession>A0AAN2BKW2</accession>